<dbReference type="OrthoDB" id="5177627at2"/>
<dbReference type="EMBL" id="CP018762">
    <property type="protein sequence ID" value="APZ35227.1"/>
    <property type="molecule type" value="Genomic_DNA"/>
</dbReference>
<evidence type="ECO:0000259" key="2">
    <source>
        <dbReference type="SMART" id="SM00507"/>
    </source>
</evidence>
<evidence type="ECO:0000313" key="3">
    <source>
        <dbReference type="EMBL" id="APZ35227.1"/>
    </source>
</evidence>
<dbReference type="Pfam" id="PF01844">
    <property type="entry name" value="HNH"/>
    <property type="match status" value="1"/>
</dbReference>
<dbReference type="STRING" id="36805.BOH66_13955"/>
<reference evidence="3" key="1">
    <citation type="submission" date="2016-12" db="EMBL/GenBank/DDBJ databases">
        <title>Complete genome sequence of Microbacterium aurum KACC 15219.</title>
        <authorList>
            <person name="Jung Y."/>
            <person name="Shin J.-H."/>
            <person name="Lee Y.-J."/>
            <person name="Yi H."/>
            <person name="Bahn Y.-S."/>
            <person name="Kim J.F."/>
            <person name="Lee D.-W."/>
        </authorList>
    </citation>
    <scope>NUCLEOTIDE SEQUENCE [LARGE SCALE GENOMIC DNA]</scope>
    <source>
        <strain evidence="3">KACC 15219</strain>
    </source>
</reference>
<evidence type="ECO:0000256" key="1">
    <source>
        <dbReference type="ARBA" id="ARBA00023450"/>
    </source>
</evidence>
<organism evidence="3 4">
    <name type="scientific">Microbacterium aurum</name>
    <dbReference type="NCBI Taxonomy" id="36805"/>
    <lineage>
        <taxon>Bacteria</taxon>
        <taxon>Bacillati</taxon>
        <taxon>Actinomycetota</taxon>
        <taxon>Actinomycetes</taxon>
        <taxon>Micrococcales</taxon>
        <taxon>Microbacteriaceae</taxon>
        <taxon>Microbacterium</taxon>
    </lineage>
</organism>
<dbReference type="SMART" id="SM00507">
    <property type="entry name" value="HNHc"/>
    <property type="match status" value="1"/>
</dbReference>
<dbReference type="InterPro" id="IPR002711">
    <property type="entry name" value="HNH"/>
</dbReference>
<dbReference type="Proteomes" id="UP000187185">
    <property type="component" value="Chromosome"/>
</dbReference>
<sequence length="444" mass="47554">MDNTRLDGIAAALDALAAAGGGRSPEVLTPAELVAVNNAFGALKRQVDAAFTPVAAEIARQSRVELGKDSLAKKQGFRSPVALIQATTGSTVGEAMKLVQVGEATAPRMSLTGESLPAKHPHVADGVTSGGLGVTAASAIVSLLDRVAPRTALADRDEAERKLVALAPGLRADELARLIARTEAFLDPDGVEPRHEEARAERHLDIIERDGRLRFSGEVDVESGAPIKAAIEGIVSQTLRRNHDADDATRDQRSIKQMRADALVAICRHAIGCEELPTGPTTTVIVQMTLDQLRTEIGAVTIDGIDQPIPAGAVRRLACDLQVIPAVLGSESAVLDWGRDKRGFTRAQKLAIALRDQGCACCGAPPSWTEVHHIRWWKRHGGRTDLSNGVLLCVACHHRLHDDGWEIEVDGVGIDARVWFIPPPWIDRDRTPRPGARQRCSIAA</sequence>
<dbReference type="InterPro" id="IPR003615">
    <property type="entry name" value="HNH_nuc"/>
</dbReference>
<name>A0A1P8UAT2_9MICO</name>
<gene>
    <name evidence="3" type="ORF">BOH66_13955</name>
</gene>
<comment type="similarity">
    <text evidence="1">Belongs to the Rv1128c/1148c/1588c/1702c/1945/3466 family.</text>
</comment>
<dbReference type="InterPro" id="IPR003870">
    <property type="entry name" value="DUF222"/>
</dbReference>
<dbReference type="Gene3D" id="1.10.30.50">
    <property type="match status" value="1"/>
</dbReference>
<proteinExistence type="inferred from homology"/>
<dbReference type="KEGG" id="maur:BOH66_13955"/>
<dbReference type="AlphaFoldDB" id="A0A1P8UAT2"/>
<feature type="domain" description="HNH nuclease" evidence="2">
    <location>
        <begin position="347"/>
        <end position="398"/>
    </location>
</feature>
<accession>A0A1P8UAT2</accession>
<evidence type="ECO:0000313" key="4">
    <source>
        <dbReference type="Proteomes" id="UP000187185"/>
    </source>
</evidence>
<dbReference type="CDD" id="cd00085">
    <property type="entry name" value="HNHc"/>
    <property type="match status" value="1"/>
</dbReference>
<dbReference type="RefSeq" id="WP_076691605.1">
    <property type="nucleotide sequence ID" value="NZ_CP018762.1"/>
</dbReference>
<dbReference type="Pfam" id="PF02720">
    <property type="entry name" value="DUF222"/>
    <property type="match status" value="1"/>
</dbReference>
<protein>
    <recommendedName>
        <fullName evidence="2">HNH nuclease domain-containing protein</fullName>
    </recommendedName>
</protein>
<dbReference type="GO" id="GO:0004519">
    <property type="term" value="F:endonuclease activity"/>
    <property type="evidence" value="ECO:0007669"/>
    <property type="project" value="InterPro"/>
</dbReference>
<keyword evidence="4" id="KW-1185">Reference proteome</keyword>
<dbReference type="GO" id="GO:0003676">
    <property type="term" value="F:nucleic acid binding"/>
    <property type="evidence" value="ECO:0007669"/>
    <property type="project" value="InterPro"/>
</dbReference>
<dbReference type="GO" id="GO:0008270">
    <property type="term" value="F:zinc ion binding"/>
    <property type="evidence" value="ECO:0007669"/>
    <property type="project" value="InterPro"/>
</dbReference>